<protein>
    <submittedName>
        <fullName evidence="2">Uncharacterized protein</fullName>
    </submittedName>
</protein>
<organism evidence="2 3">
    <name type="scientific">Metapseudomonas otitidis</name>
    <dbReference type="NCBI Taxonomy" id="319939"/>
    <lineage>
        <taxon>Bacteria</taxon>
        <taxon>Pseudomonadati</taxon>
        <taxon>Pseudomonadota</taxon>
        <taxon>Gammaproteobacteria</taxon>
        <taxon>Pseudomonadales</taxon>
        <taxon>Pseudomonadaceae</taxon>
        <taxon>Metapseudomonas</taxon>
    </lineage>
</organism>
<keyword evidence="1" id="KW-0472">Membrane</keyword>
<evidence type="ECO:0000256" key="1">
    <source>
        <dbReference type="SAM" id="Phobius"/>
    </source>
</evidence>
<sequence length="265" mass="30421">MVSGITLREFDELALRYAQVFHYSFTWKGLRSWQLRVALYCFAGMLISFVPYAWATGTGWLNQLLYLIPVLVFEVAGMLLWLGLYDPLAREQRIRHARLLGDGISYQRKNIDLYKTNWLGRELRIPASKYLDLVKSLNEVRELNFKSRQAALYLGDRIFSGFFSFRPFLKISLIPPLLGLLIAVLRSPLFEAQGLMEDFESNAKNYLGVVIFAVTMSVFIVVISGFSFMAGGAIYTVILDCHMKRCSAQSRERLVQELLKRACLF</sequence>
<dbReference type="EMBL" id="AP022213">
    <property type="protein sequence ID" value="BBT18712.1"/>
    <property type="molecule type" value="Genomic_DNA"/>
</dbReference>
<name>A0A6S5RVQ8_9GAMM</name>
<feature type="transmembrane region" description="Helical" evidence="1">
    <location>
        <begin position="167"/>
        <end position="186"/>
    </location>
</feature>
<keyword evidence="1" id="KW-0812">Transmembrane</keyword>
<proteinExistence type="predicted"/>
<feature type="transmembrane region" description="Helical" evidence="1">
    <location>
        <begin position="66"/>
        <end position="85"/>
    </location>
</feature>
<feature type="transmembrane region" description="Helical" evidence="1">
    <location>
        <begin position="37"/>
        <end position="54"/>
    </location>
</feature>
<evidence type="ECO:0000313" key="2">
    <source>
        <dbReference type="EMBL" id="BBT18712.1"/>
    </source>
</evidence>
<dbReference type="Proteomes" id="UP000515591">
    <property type="component" value="Chromosome"/>
</dbReference>
<dbReference type="AlphaFoldDB" id="A0A6S5RVQ8"/>
<keyword evidence="1" id="KW-1133">Transmembrane helix</keyword>
<accession>A0A6S5RVQ8</accession>
<reference evidence="2 3" key="1">
    <citation type="submission" date="2019-12" db="EMBL/GenBank/DDBJ databases">
        <title>complete genome sequences of Pseudomonas otitidis str. WP8-S17-CRE-03 isolated from wastewater treatment plant effluent.</title>
        <authorList>
            <person name="Sekizuka T."/>
            <person name="Itokawa K."/>
            <person name="Yatsu K."/>
            <person name="Inamine Y."/>
            <person name="Kuroda M."/>
        </authorList>
    </citation>
    <scope>NUCLEOTIDE SEQUENCE [LARGE SCALE GENOMIC DNA]</scope>
    <source>
        <strain evidence="2 3">WP8-S17-CRE-03</strain>
    </source>
</reference>
<evidence type="ECO:0000313" key="3">
    <source>
        <dbReference type="Proteomes" id="UP000515591"/>
    </source>
</evidence>
<gene>
    <name evidence="2" type="ORF">WP8S17C03_47610</name>
</gene>
<feature type="transmembrane region" description="Helical" evidence="1">
    <location>
        <begin position="206"/>
        <end position="239"/>
    </location>
</feature>